<reference evidence="1 2" key="1">
    <citation type="submission" date="2009-06" db="EMBL/GenBank/DDBJ databases">
        <title>Complete sequence of Desulfovibrio salexigens DSM 2638.</title>
        <authorList>
            <consortium name="US DOE Joint Genome Institute"/>
            <person name="Lucas S."/>
            <person name="Copeland A."/>
            <person name="Lapidus A."/>
            <person name="Glavina del Rio T."/>
            <person name="Tice H."/>
            <person name="Bruce D."/>
            <person name="Goodwin L."/>
            <person name="Pitluck S."/>
            <person name="Munk A.C."/>
            <person name="Brettin T."/>
            <person name="Detter J.C."/>
            <person name="Han C."/>
            <person name="Tapia R."/>
            <person name="Larimer F."/>
            <person name="Land M."/>
            <person name="Hauser L."/>
            <person name="Kyrpides N."/>
            <person name="Anderson I."/>
            <person name="Wall J.D."/>
            <person name="Arkin A.P."/>
            <person name="Dehal P."/>
            <person name="Chivian D."/>
            <person name="Giles B."/>
            <person name="Hazen T.C."/>
        </authorList>
    </citation>
    <scope>NUCLEOTIDE SEQUENCE [LARGE SCALE GENOMIC DNA]</scope>
    <source>
        <strain evidence="2">ATCC 14822 / DSM 2638 / NCIMB 8403 / VKM B-1763</strain>
    </source>
</reference>
<evidence type="ECO:0000313" key="2">
    <source>
        <dbReference type="Proteomes" id="UP000002601"/>
    </source>
</evidence>
<organism evidence="1 2">
    <name type="scientific">Maridesulfovibrio salexigens (strain ATCC 14822 / DSM 2638 / NCIMB 8403 / VKM B-1763)</name>
    <name type="common">Desulfovibrio salexigens</name>
    <dbReference type="NCBI Taxonomy" id="526222"/>
    <lineage>
        <taxon>Bacteria</taxon>
        <taxon>Pseudomonadati</taxon>
        <taxon>Thermodesulfobacteriota</taxon>
        <taxon>Desulfovibrionia</taxon>
        <taxon>Desulfovibrionales</taxon>
        <taxon>Desulfovibrionaceae</taxon>
        <taxon>Maridesulfovibrio</taxon>
    </lineage>
</organism>
<dbReference type="eggNOG" id="ENOG50343ZZ">
    <property type="taxonomic scope" value="Bacteria"/>
</dbReference>
<dbReference type="EMBL" id="CP001649">
    <property type="protein sequence ID" value="ACS78888.1"/>
    <property type="molecule type" value="Genomic_DNA"/>
</dbReference>
<dbReference type="RefSeq" id="WP_015850707.1">
    <property type="nucleotide sequence ID" value="NC_012881.1"/>
</dbReference>
<dbReference type="Pfam" id="PF11215">
    <property type="entry name" value="DUF3010"/>
    <property type="match status" value="1"/>
</dbReference>
<keyword evidence="2" id="KW-1185">Reference proteome</keyword>
<sequence length="140" mass="15174">MGDKIVAGMYLSGNSCRIVAVGGNKESHEVLDVKTNKISINKNPSSSDAVNFANSIQDYCDENGVDKIVYNKRISKGKMASSEESFIMEGVILASVSVEAERVHSKTLKATQDKFGDLKTEKPSTADLGRAYDFAFEGLD</sequence>
<protein>
    <submittedName>
        <fullName evidence="1">Uncharacterized protein</fullName>
    </submittedName>
</protein>
<dbReference type="OrthoDB" id="6892585at2"/>
<dbReference type="Proteomes" id="UP000002601">
    <property type="component" value="Chromosome"/>
</dbReference>
<accession>C6BZ64</accession>
<dbReference type="KEGG" id="dsa:Desal_0822"/>
<gene>
    <name evidence="1" type="ordered locus">Desal_0822</name>
</gene>
<dbReference type="InterPro" id="IPR021378">
    <property type="entry name" value="DUF3010"/>
</dbReference>
<evidence type="ECO:0000313" key="1">
    <source>
        <dbReference type="EMBL" id="ACS78888.1"/>
    </source>
</evidence>
<proteinExistence type="predicted"/>
<dbReference type="HOGENOM" id="CLU_152622_0_0_7"/>
<dbReference type="AlphaFoldDB" id="C6BZ64"/>
<name>C6BZ64_MARSD</name>